<feature type="binding site" evidence="3">
    <location>
        <position position="240"/>
    </location>
    <ligand>
        <name>substrate</name>
    </ligand>
</feature>
<dbReference type="InterPro" id="IPR026289">
    <property type="entry name" value="SBP_TakP-like"/>
</dbReference>
<keyword evidence="6" id="KW-1185">Reference proteome</keyword>
<sequence>MKRRDFLKVTGLGAAGAATIAAPAIAQGLPEIKWRMPTSWPKSLDTLYGGAELMAKMVGEATDNKFQIQTFAGGEIVPGLQVLDAVQNGTVEIGHTASYYYFGKDPTFTFGSAVPFGPNMRLNQAWYMLGGGRDLLNEFYKKYNVTSLLAGNTGAQMGGWYRKEIKTPEDLKGLKLRIGGFAGRALQKLGVVPQQIAGGDIYPALEKGTIDAAEWVGPYDDEKLGFAKVAPNYYYPGWWEGGPMLLAFVNLDKWNALPKHYQSVLEQAGHYANNWMMAKYDQANPPALRKLIAAGAKLRPFPAPVMEACYKAAKELHSEVAASNADFKKVYESLTSFSNNGYQWFQVAELGYDGFMARHSQG</sequence>
<evidence type="ECO:0000256" key="1">
    <source>
        <dbReference type="ARBA" id="ARBA00022729"/>
    </source>
</evidence>
<dbReference type="PROSITE" id="PS51318">
    <property type="entry name" value="TAT"/>
    <property type="match status" value="1"/>
</dbReference>
<dbReference type="GO" id="GO:0055085">
    <property type="term" value="P:transmembrane transport"/>
    <property type="evidence" value="ECO:0007669"/>
    <property type="project" value="InterPro"/>
</dbReference>
<evidence type="ECO:0000313" key="6">
    <source>
        <dbReference type="Proteomes" id="UP000052023"/>
    </source>
</evidence>
<gene>
    <name evidence="5" type="ORF">CQ13_18265</name>
</gene>
<dbReference type="SUPFAM" id="SSF53850">
    <property type="entry name" value="Periplasmic binding protein-like II"/>
    <property type="match status" value="1"/>
</dbReference>
<dbReference type="GO" id="GO:0043177">
    <property type="term" value="F:organic acid binding"/>
    <property type="evidence" value="ECO:0007669"/>
    <property type="project" value="InterPro"/>
</dbReference>
<evidence type="ECO:0000256" key="2">
    <source>
        <dbReference type="PIRSR" id="PIRSR039026-1"/>
    </source>
</evidence>
<feature type="binding site" evidence="3">
    <location>
        <position position="214"/>
    </location>
    <ligand>
        <name>substrate</name>
    </ligand>
</feature>
<evidence type="ECO:0000256" key="4">
    <source>
        <dbReference type="SAM" id="SignalP"/>
    </source>
</evidence>
<dbReference type="InterPro" id="IPR018389">
    <property type="entry name" value="DctP_fam"/>
</dbReference>
<dbReference type="InterPro" id="IPR038404">
    <property type="entry name" value="TRAP_DctP_sf"/>
</dbReference>
<dbReference type="PANTHER" id="PTHR33376:SF5">
    <property type="entry name" value="EXTRACYTOPLASMIC SOLUTE RECEPTOR PROTEIN"/>
    <property type="match status" value="1"/>
</dbReference>
<feature type="binding site" evidence="3">
    <location>
        <position position="215"/>
    </location>
    <ligand>
        <name>Na(+)</name>
        <dbReference type="ChEBI" id="CHEBI:29101"/>
    </ligand>
</feature>
<keyword evidence="3" id="KW-0479">Metal-binding</keyword>
<accession>A0A0R3NAE1</accession>
<dbReference type="CDD" id="cd13682">
    <property type="entry name" value="PBP2_TRAP_alpha-ketoacid"/>
    <property type="match status" value="1"/>
</dbReference>
<feature type="signal peptide" evidence="4">
    <location>
        <begin position="1"/>
        <end position="26"/>
    </location>
</feature>
<dbReference type="Proteomes" id="UP000052023">
    <property type="component" value="Unassembled WGS sequence"/>
</dbReference>
<keyword evidence="1 4" id="KW-0732">Signal</keyword>
<dbReference type="GO" id="GO:0015849">
    <property type="term" value="P:organic acid transport"/>
    <property type="evidence" value="ECO:0007669"/>
    <property type="project" value="InterPro"/>
</dbReference>
<organism evidence="5 6">
    <name type="scientific">Bradyrhizobium retamae</name>
    <dbReference type="NCBI Taxonomy" id="1300035"/>
    <lineage>
        <taxon>Bacteria</taxon>
        <taxon>Pseudomonadati</taxon>
        <taxon>Pseudomonadota</taxon>
        <taxon>Alphaproteobacteria</taxon>
        <taxon>Hyphomicrobiales</taxon>
        <taxon>Nitrobacteraceae</taxon>
        <taxon>Bradyrhizobium</taxon>
    </lineage>
</organism>
<comment type="caution">
    <text evidence="5">The sequence shown here is derived from an EMBL/GenBank/DDBJ whole genome shotgun (WGS) entry which is preliminary data.</text>
</comment>
<dbReference type="InterPro" id="IPR006311">
    <property type="entry name" value="TAT_signal"/>
</dbReference>
<dbReference type="GO" id="GO:0046872">
    <property type="term" value="F:metal ion binding"/>
    <property type="evidence" value="ECO:0007669"/>
    <property type="project" value="UniProtKB-KW"/>
</dbReference>
<dbReference type="AlphaFoldDB" id="A0A0R3NAE1"/>
<feature type="binding site" evidence="2">
    <location>
        <position position="177"/>
    </location>
    <ligand>
        <name>substrate</name>
    </ligand>
</feature>
<evidence type="ECO:0000313" key="5">
    <source>
        <dbReference type="EMBL" id="KRR29089.1"/>
    </source>
</evidence>
<reference evidence="5 6" key="1">
    <citation type="submission" date="2014-03" db="EMBL/GenBank/DDBJ databases">
        <title>Bradyrhizobium valentinum sp. nov., isolated from effective nodules of Lupinus mariae-josephae, a lupine endemic of basic-lime soils in Eastern Spain.</title>
        <authorList>
            <person name="Duran D."/>
            <person name="Rey L."/>
            <person name="Navarro A."/>
            <person name="Busquets A."/>
            <person name="Imperial J."/>
            <person name="Ruiz-Argueso T."/>
        </authorList>
    </citation>
    <scope>NUCLEOTIDE SEQUENCE [LARGE SCALE GENOMIC DNA]</scope>
    <source>
        <strain evidence="5 6">Ro19</strain>
    </source>
</reference>
<dbReference type="Gene3D" id="3.40.190.170">
    <property type="entry name" value="Bacterial extracellular solute-binding protein, family 7"/>
    <property type="match status" value="1"/>
</dbReference>
<name>A0A0R3NAE1_9BRAD</name>
<evidence type="ECO:0000256" key="3">
    <source>
        <dbReference type="PIRSR" id="PIRSR039026-2"/>
    </source>
</evidence>
<dbReference type="RefSeq" id="WP_057842423.1">
    <property type="nucleotide sequence ID" value="NZ_LLYA01000046.1"/>
</dbReference>
<proteinExistence type="predicted"/>
<dbReference type="OrthoDB" id="9780733at2"/>
<dbReference type="Gene3D" id="3.40.190.10">
    <property type="entry name" value="Periplasmic binding protein-like II"/>
    <property type="match status" value="1"/>
</dbReference>
<feature type="chain" id="PRO_5006445085" evidence="4">
    <location>
        <begin position="27"/>
        <end position="362"/>
    </location>
</feature>
<dbReference type="GO" id="GO:0031317">
    <property type="term" value="C:tripartite ATP-independent periplasmic transporter complex"/>
    <property type="evidence" value="ECO:0007669"/>
    <property type="project" value="InterPro"/>
</dbReference>
<dbReference type="Pfam" id="PF03480">
    <property type="entry name" value="DctP"/>
    <property type="match status" value="1"/>
</dbReference>
<dbReference type="PIRSF" id="PIRSF039026">
    <property type="entry name" value="SiaP"/>
    <property type="match status" value="1"/>
</dbReference>
<protein>
    <submittedName>
        <fullName evidence="5">ABC transporter substrate-binding protein</fullName>
    </submittedName>
</protein>
<feature type="binding site" evidence="2">
    <location>
        <position position="156"/>
    </location>
    <ligand>
        <name>substrate</name>
    </ligand>
</feature>
<dbReference type="EMBL" id="LLYA01000046">
    <property type="protein sequence ID" value="KRR29089.1"/>
    <property type="molecule type" value="Genomic_DNA"/>
</dbReference>
<dbReference type="PANTHER" id="PTHR33376">
    <property type="match status" value="1"/>
</dbReference>
<dbReference type="InterPro" id="IPR041722">
    <property type="entry name" value="TakP/all3028"/>
</dbReference>